<name>A0A0G3ERQ8_9BURK</name>
<dbReference type="KEGG" id="ptx:ABW99_16975"/>
<dbReference type="AlphaFoldDB" id="A0A0G3ERQ8"/>
<dbReference type="RefSeq" id="WP_047215561.1">
    <property type="nucleotide sequence ID" value="NZ_CP011568.3"/>
</dbReference>
<reference evidence="2" key="1">
    <citation type="submission" date="2015-06" db="EMBL/GenBank/DDBJ databases">
        <authorList>
            <person name="Lim Y.L."/>
            <person name="Ee R."/>
            <person name="Yong D."/>
            <person name="How K.Y."/>
            <person name="Yin W.F."/>
            <person name="Chan K.G."/>
        </authorList>
    </citation>
    <scope>NUCLEOTIDE SEQUENCE [LARGE SCALE GENOMIC DNA]</scope>
    <source>
        <strain evidence="2">DSM 25325</strain>
    </source>
</reference>
<organism evidence="1 2">
    <name type="scientific">Pandoraea thiooxydans</name>
    <dbReference type="NCBI Taxonomy" id="445709"/>
    <lineage>
        <taxon>Bacteria</taxon>
        <taxon>Pseudomonadati</taxon>
        <taxon>Pseudomonadota</taxon>
        <taxon>Betaproteobacteria</taxon>
        <taxon>Burkholderiales</taxon>
        <taxon>Burkholderiaceae</taxon>
        <taxon>Pandoraea</taxon>
    </lineage>
</organism>
<proteinExistence type="predicted"/>
<dbReference type="Pfam" id="PF12512">
    <property type="entry name" value="DUF3717"/>
    <property type="match status" value="1"/>
</dbReference>
<dbReference type="InterPro" id="IPR022191">
    <property type="entry name" value="DUF3717"/>
</dbReference>
<dbReference type="OrthoDB" id="8778662at2"/>
<protein>
    <recommendedName>
        <fullName evidence="3">DUF3717 domain-containing protein</fullName>
    </recommendedName>
</protein>
<dbReference type="PATRIC" id="fig|445709.3.peg.3588"/>
<sequence>MADITLTELEAAINYWRSVSPAAGDEMKLCREASALSRPYALMIVEHASSVSLTALDDAARSAWEAYQRHRG</sequence>
<keyword evidence="2" id="KW-1185">Reference proteome</keyword>
<evidence type="ECO:0000313" key="2">
    <source>
        <dbReference type="Proteomes" id="UP000036700"/>
    </source>
</evidence>
<accession>A0A0G3ERQ8</accession>
<evidence type="ECO:0000313" key="1">
    <source>
        <dbReference type="EMBL" id="AKJ69650.1"/>
    </source>
</evidence>
<evidence type="ECO:0008006" key="3">
    <source>
        <dbReference type="Google" id="ProtNLM"/>
    </source>
</evidence>
<dbReference type="EMBL" id="CP011568">
    <property type="protein sequence ID" value="AKJ69650.1"/>
    <property type="molecule type" value="Genomic_DNA"/>
</dbReference>
<dbReference type="Proteomes" id="UP000036700">
    <property type="component" value="Chromosome"/>
</dbReference>
<gene>
    <name evidence="1" type="ORF">ABW99_16975</name>
</gene>